<dbReference type="SUPFAM" id="SSF101898">
    <property type="entry name" value="NHL repeat"/>
    <property type="match status" value="1"/>
</dbReference>
<evidence type="ECO:0000259" key="3">
    <source>
        <dbReference type="Pfam" id="PF25021"/>
    </source>
</evidence>
<dbReference type="Proteomes" id="UP000231019">
    <property type="component" value="Unassembled WGS sequence"/>
</dbReference>
<feature type="repeat" description="NHL" evidence="2">
    <location>
        <begin position="204"/>
        <end position="246"/>
    </location>
</feature>
<dbReference type="InterPro" id="IPR001258">
    <property type="entry name" value="NHL_repeat"/>
</dbReference>
<dbReference type="GO" id="GO:0030288">
    <property type="term" value="C:outer membrane-bounded periplasmic space"/>
    <property type="evidence" value="ECO:0007669"/>
    <property type="project" value="InterPro"/>
</dbReference>
<evidence type="ECO:0000256" key="1">
    <source>
        <dbReference type="ARBA" id="ARBA00022737"/>
    </source>
</evidence>
<dbReference type="CDD" id="cd14953">
    <property type="entry name" value="NHL_like_1"/>
    <property type="match status" value="1"/>
</dbReference>
<dbReference type="EMBL" id="PFFQ01000059">
    <property type="protein sequence ID" value="PIW14642.1"/>
    <property type="molecule type" value="Genomic_DNA"/>
</dbReference>
<dbReference type="PANTHER" id="PTHR46388">
    <property type="entry name" value="NHL REPEAT-CONTAINING PROTEIN 2"/>
    <property type="match status" value="1"/>
</dbReference>
<evidence type="ECO:0000313" key="4">
    <source>
        <dbReference type="EMBL" id="PIW14642.1"/>
    </source>
</evidence>
<dbReference type="Pfam" id="PF25021">
    <property type="entry name" value="TEN_NHL"/>
    <property type="match status" value="1"/>
</dbReference>
<feature type="domain" description="Teneurin NHL" evidence="3">
    <location>
        <begin position="207"/>
        <end position="304"/>
    </location>
</feature>
<proteinExistence type="predicted"/>
<evidence type="ECO:0000313" key="5">
    <source>
        <dbReference type="Proteomes" id="UP000231019"/>
    </source>
</evidence>
<dbReference type="InterPro" id="IPR011042">
    <property type="entry name" value="6-blade_b-propeller_TolB-like"/>
</dbReference>
<dbReference type="InterPro" id="IPR056822">
    <property type="entry name" value="TEN_NHL"/>
</dbReference>
<feature type="repeat" description="NHL" evidence="2">
    <location>
        <begin position="329"/>
        <end position="360"/>
    </location>
</feature>
<dbReference type="PANTHER" id="PTHR46388:SF2">
    <property type="entry name" value="NHL REPEAT-CONTAINING PROTEIN 2"/>
    <property type="match status" value="1"/>
</dbReference>
<sequence length="522" mass="56145">METLSTMHTLSHTLRLHFLLGFLLLLSFVFKFEAQAAPQLSLAILELDAKGGVTRDEASIITDRLRAQFIQSGRILVLERTKMEAILKEQGFQQSAFCDDTACSVRIGKLLGVKGLITGSVSRLDTVYTLSARVLDIERGVIVREVFQDCECPLKQVLTDIAPVIALRLLGVSAGGASLSPQKPSPLPPVAGVRLETWAGNGWGGSLDGPAAEANFNEPTDLSLDRQGNLLIADSKNHRIRQLSSAGYLSSFAGRNELSDLIGPSFADGLRDQARFNSPMAMALHPSGTLYLADTDNHRIRMISPQGEVSTLVGTGVAGYNDGNPAVAQFRRPQGIAVDAQGIVYVADTDNHCIRKVTPQGQVSTVAGSRQEGFLDGKGFQARFRYPQSLLLDPQGRLWISDTFNHSLRQLLPSGEVLTVAGNGQEGFVDGPAPQARFRLPHGLALDAQGALYLADTGNHRIRKLLPSGEVITVAGNGQAAFADGNAAVASLNQPWGLALDAQGNLFVADRGNQRIRKILWK</sequence>
<keyword evidence="1" id="KW-0677">Repeat</keyword>
<protein>
    <recommendedName>
        <fullName evidence="3">Teneurin NHL domain-containing protein</fullName>
    </recommendedName>
</protein>
<comment type="caution">
    <text evidence="4">The sequence shown here is derived from an EMBL/GenBank/DDBJ whole genome shotgun (WGS) entry which is preliminary data.</text>
</comment>
<feature type="repeat" description="NHL" evidence="2">
    <location>
        <begin position="438"/>
        <end position="468"/>
    </location>
</feature>
<gene>
    <name evidence="4" type="ORF">COW36_21635</name>
</gene>
<organism evidence="4 5">
    <name type="scientific">bacterium (Candidatus Blackallbacteria) CG17_big_fil_post_rev_8_21_14_2_50_48_46</name>
    <dbReference type="NCBI Taxonomy" id="2014261"/>
    <lineage>
        <taxon>Bacteria</taxon>
        <taxon>Candidatus Blackallbacteria</taxon>
    </lineage>
</organism>
<dbReference type="Pfam" id="PF03783">
    <property type="entry name" value="CsgG"/>
    <property type="match status" value="1"/>
</dbReference>
<evidence type="ECO:0000256" key="2">
    <source>
        <dbReference type="PROSITE-ProRule" id="PRU00504"/>
    </source>
</evidence>
<dbReference type="Gene3D" id="2.120.10.30">
    <property type="entry name" value="TolB, C-terminal domain"/>
    <property type="match status" value="3"/>
</dbReference>
<accession>A0A2M7FZD6</accession>
<dbReference type="AlphaFoldDB" id="A0A2M7FZD6"/>
<name>A0A2M7FZD6_9BACT</name>
<dbReference type="Gene3D" id="3.40.50.10610">
    <property type="entry name" value="ABC-type transport auxiliary lipoprotein component"/>
    <property type="match status" value="1"/>
</dbReference>
<feature type="repeat" description="NHL" evidence="2">
    <location>
        <begin position="492"/>
        <end position="516"/>
    </location>
</feature>
<dbReference type="Pfam" id="PF01436">
    <property type="entry name" value="NHL"/>
    <property type="match status" value="3"/>
</dbReference>
<dbReference type="PROSITE" id="PS51125">
    <property type="entry name" value="NHL"/>
    <property type="match status" value="4"/>
</dbReference>
<dbReference type="InterPro" id="IPR005534">
    <property type="entry name" value="Curli_assmbl/transp-comp_CsgG"/>
</dbReference>
<reference evidence="4 5" key="1">
    <citation type="submission" date="2017-09" db="EMBL/GenBank/DDBJ databases">
        <title>Depth-based differentiation of microbial function through sediment-hosted aquifers and enrichment of novel symbionts in the deep terrestrial subsurface.</title>
        <authorList>
            <person name="Probst A.J."/>
            <person name="Ladd B."/>
            <person name="Jarett J.K."/>
            <person name="Geller-Mcgrath D.E."/>
            <person name="Sieber C.M."/>
            <person name="Emerson J.B."/>
            <person name="Anantharaman K."/>
            <person name="Thomas B.C."/>
            <person name="Malmstrom R."/>
            <person name="Stieglmeier M."/>
            <person name="Klingl A."/>
            <person name="Woyke T."/>
            <person name="Ryan C.M."/>
            <person name="Banfield J.F."/>
        </authorList>
    </citation>
    <scope>NUCLEOTIDE SEQUENCE [LARGE SCALE GENOMIC DNA]</scope>
    <source>
        <strain evidence="4">CG17_big_fil_post_rev_8_21_14_2_50_48_46</strain>
    </source>
</reference>